<sequence>MLKRRTFLATTALVASVGLPSFAQAEVVKIGVLAPVSGPAAADGQEMVNGAQLAIDQLNEGGGVGDYTFELVVGDAADQSAAAVATATERLLSDRAMGAIVAGYASGSNFEIEMMSEMEMIYLISANAAQTRDIIADDPDAFPTVWSLSPSFDAYNTGVLPVIEQLIEDGKVSVEEKSLALISSDIPYSKTIADGLVESFESAGWEIKVNDLVPFGEIGDWRGFLAQVRQDPPAVVINTDYLPGNAAAFVSQFMEQPTDSLVFIQYAPSVPEFLDLTAGESSGILYNMLGAPLPGNASERAAQVVGDYEAAYGSTPGVYGPMLYESVMLYADALEAVGNPSDRVAIGEWIGASSTDTAIGKLEFDPATHLAVQGPEHVPLQFYQIQDGKRVLFSPEAYANGDFVTSPWME</sequence>
<dbReference type="EMBL" id="FNEJ01000042">
    <property type="protein sequence ID" value="SDJ53510.1"/>
    <property type="molecule type" value="Genomic_DNA"/>
</dbReference>
<evidence type="ECO:0000256" key="3">
    <source>
        <dbReference type="ARBA" id="ARBA00022729"/>
    </source>
</evidence>
<dbReference type="AlphaFoldDB" id="A0A1G8UKK8"/>
<evidence type="ECO:0000256" key="4">
    <source>
        <dbReference type="ARBA" id="ARBA00022970"/>
    </source>
</evidence>
<evidence type="ECO:0000313" key="7">
    <source>
        <dbReference type="EMBL" id="SDJ53510.1"/>
    </source>
</evidence>
<gene>
    <name evidence="7" type="ORF">SAMN04487993_104214</name>
</gene>
<keyword evidence="2" id="KW-0813">Transport</keyword>
<dbReference type="GO" id="GO:0006865">
    <property type="term" value="P:amino acid transport"/>
    <property type="evidence" value="ECO:0007669"/>
    <property type="project" value="UniProtKB-KW"/>
</dbReference>
<feature type="signal peptide" evidence="5">
    <location>
        <begin position="1"/>
        <end position="25"/>
    </location>
</feature>
<dbReference type="InterPro" id="IPR051010">
    <property type="entry name" value="BCAA_transport"/>
</dbReference>
<dbReference type="STRING" id="555512.SAMN04487993_104214"/>
<keyword evidence="3 5" id="KW-0732">Signal</keyword>
<dbReference type="PRINTS" id="PR00337">
    <property type="entry name" value="LEUILEVALBP"/>
</dbReference>
<dbReference type="InterPro" id="IPR000709">
    <property type="entry name" value="Leu_Ile_Val-bd"/>
</dbReference>
<evidence type="ECO:0000259" key="6">
    <source>
        <dbReference type="Pfam" id="PF13458"/>
    </source>
</evidence>
<dbReference type="Pfam" id="PF13458">
    <property type="entry name" value="Peripla_BP_6"/>
    <property type="match status" value="1"/>
</dbReference>
<proteinExistence type="inferred from homology"/>
<dbReference type="SUPFAM" id="SSF53822">
    <property type="entry name" value="Periplasmic binding protein-like I"/>
    <property type="match status" value="1"/>
</dbReference>
<keyword evidence="8" id="KW-1185">Reference proteome</keyword>
<feature type="domain" description="Leucine-binding protein" evidence="6">
    <location>
        <begin position="28"/>
        <end position="386"/>
    </location>
</feature>
<reference evidence="7 8" key="1">
    <citation type="submission" date="2016-10" db="EMBL/GenBank/DDBJ databases">
        <authorList>
            <person name="de Groot N.N."/>
        </authorList>
    </citation>
    <scope>NUCLEOTIDE SEQUENCE [LARGE SCALE GENOMIC DNA]</scope>
    <source>
        <strain evidence="7 8">DSM 26424</strain>
    </source>
</reference>
<accession>A0A1G8UKK8</accession>
<name>A0A1G8UKK8_9RHOB</name>
<dbReference type="Gene3D" id="3.40.50.2300">
    <property type="match status" value="2"/>
</dbReference>
<evidence type="ECO:0000313" key="8">
    <source>
        <dbReference type="Proteomes" id="UP000199093"/>
    </source>
</evidence>
<evidence type="ECO:0000256" key="1">
    <source>
        <dbReference type="ARBA" id="ARBA00010062"/>
    </source>
</evidence>
<evidence type="ECO:0000256" key="5">
    <source>
        <dbReference type="SAM" id="SignalP"/>
    </source>
</evidence>
<comment type="similarity">
    <text evidence="1">Belongs to the leucine-binding protein family.</text>
</comment>
<evidence type="ECO:0000256" key="2">
    <source>
        <dbReference type="ARBA" id="ARBA00022448"/>
    </source>
</evidence>
<dbReference type="Proteomes" id="UP000199093">
    <property type="component" value="Unassembled WGS sequence"/>
</dbReference>
<feature type="chain" id="PRO_5011764407" evidence="5">
    <location>
        <begin position="26"/>
        <end position="410"/>
    </location>
</feature>
<dbReference type="InterPro" id="IPR028081">
    <property type="entry name" value="Leu-bd"/>
</dbReference>
<dbReference type="PANTHER" id="PTHR30483">
    <property type="entry name" value="LEUCINE-SPECIFIC-BINDING PROTEIN"/>
    <property type="match status" value="1"/>
</dbReference>
<keyword evidence="4" id="KW-0029">Amino-acid transport</keyword>
<dbReference type="InterPro" id="IPR028082">
    <property type="entry name" value="Peripla_BP_I"/>
</dbReference>
<organism evidence="7 8">
    <name type="scientific">Salipiger marinus</name>
    <dbReference type="NCBI Taxonomy" id="555512"/>
    <lineage>
        <taxon>Bacteria</taxon>
        <taxon>Pseudomonadati</taxon>
        <taxon>Pseudomonadota</taxon>
        <taxon>Alphaproteobacteria</taxon>
        <taxon>Rhodobacterales</taxon>
        <taxon>Roseobacteraceae</taxon>
        <taxon>Salipiger</taxon>
    </lineage>
</organism>
<dbReference type="PANTHER" id="PTHR30483:SF6">
    <property type="entry name" value="PERIPLASMIC BINDING PROTEIN OF ABC TRANSPORTER FOR NATURAL AMINO ACIDS"/>
    <property type="match status" value="1"/>
</dbReference>
<protein>
    <submittedName>
        <fullName evidence="7">Branched-chain amino acid transport system substrate-binding protein</fullName>
    </submittedName>
</protein>